<evidence type="ECO:0000256" key="8">
    <source>
        <dbReference type="ARBA" id="ARBA00022723"/>
    </source>
</evidence>
<dbReference type="RefSeq" id="WP_054873317.1">
    <property type="nucleotide sequence ID" value="NZ_LKET01000012.1"/>
</dbReference>
<dbReference type="OrthoDB" id="9812949at2"/>
<keyword evidence="8" id="KW-0479">Metal-binding</keyword>
<organism evidence="17 18">
    <name type="scientific">Oxobacter pfennigii</name>
    <dbReference type="NCBI Taxonomy" id="36849"/>
    <lineage>
        <taxon>Bacteria</taxon>
        <taxon>Bacillati</taxon>
        <taxon>Bacillota</taxon>
        <taxon>Clostridia</taxon>
        <taxon>Eubacteriales</taxon>
        <taxon>Clostridiaceae</taxon>
        <taxon>Oxobacter</taxon>
    </lineage>
</organism>
<evidence type="ECO:0000256" key="5">
    <source>
        <dbReference type="ARBA" id="ARBA00017959"/>
    </source>
</evidence>
<keyword evidence="10" id="KW-0862">Zinc</keyword>
<evidence type="ECO:0000256" key="3">
    <source>
        <dbReference type="ARBA" id="ARBA00008226"/>
    </source>
</evidence>
<evidence type="ECO:0000256" key="11">
    <source>
        <dbReference type="ARBA" id="ARBA00022840"/>
    </source>
</evidence>
<dbReference type="FunFam" id="3.10.310.40:FF:000001">
    <property type="entry name" value="Alanine--tRNA ligase"/>
    <property type="match status" value="1"/>
</dbReference>
<evidence type="ECO:0000256" key="7">
    <source>
        <dbReference type="ARBA" id="ARBA00022598"/>
    </source>
</evidence>
<keyword evidence="6" id="KW-0820">tRNA-binding</keyword>
<sequence length="399" mass="45181">MEKIYLNHPYTSNFTANITDVIEQNGQFFVILDRTAFYPEGGGQPSDAGLIGELKVSYVYEENDIIYHQVDRKPETLKDVQCSIDWERRFDHMQQHCGQHILSAAFLKILDGATAGFHLGEEYVSVDISIDELKDEDAVKAEDAANEIIQRNLPVKLHYPEIHELESFNLRKQPSVEENIRIVEVSDFDFSPCGGTHPAFTGEIGLIKIRRWEKYKDSIRVEFLCGNRAIKDYRWKNSYVNEISKLLSSKDTEVLENVKKAVADLHGANKDIKNFKDKLLSYEAAELYNNAEILGKVKIIKQMYENREFKELVSLSGKIIKLPHSIALLGLKSQNAQMIFARSEDLNISMNDLFKEVLPLINGKGGGSPKSAQGGGTDISNLESALQSAYLILKNRHIK</sequence>
<dbReference type="PANTHER" id="PTHR43462:SF1">
    <property type="entry name" value="ALANYL-TRNA EDITING PROTEIN AARSD1"/>
    <property type="match status" value="1"/>
</dbReference>
<dbReference type="Gene3D" id="3.10.310.40">
    <property type="match status" value="1"/>
</dbReference>
<dbReference type="InterPro" id="IPR012947">
    <property type="entry name" value="tRNA_SAD"/>
</dbReference>
<dbReference type="InterPro" id="IPR018165">
    <property type="entry name" value="Ala-tRNA-synth_IIc_core"/>
</dbReference>
<keyword evidence="13" id="KW-0648">Protein biosynthesis</keyword>
<name>A0A0P8WU66_9CLOT</name>
<comment type="subcellular location">
    <subcellularLocation>
        <location evidence="2">Cytoplasm</location>
    </subcellularLocation>
</comment>
<evidence type="ECO:0000256" key="9">
    <source>
        <dbReference type="ARBA" id="ARBA00022741"/>
    </source>
</evidence>
<evidence type="ECO:0000256" key="2">
    <source>
        <dbReference type="ARBA" id="ARBA00004496"/>
    </source>
</evidence>
<keyword evidence="7 17" id="KW-0436">Ligase</keyword>
<dbReference type="PROSITE" id="PS50860">
    <property type="entry name" value="AA_TRNA_LIGASE_II_ALA"/>
    <property type="match status" value="1"/>
</dbReference>
<keyword evidence="12" id="KW-0694">RNA-binding</keyword>
<dbReference type="GO" id="GO:0046872">
    <property type="term" value="F:metal ion binding"/>
    <property type="evidence" value="ECO:0007669"/>
    <property type="project" value="UniProtKB-KW"/>
</dbReference>
<dbReference type="SUPFAM" id="SSF55186">
    <property type="entry name" value="ThrRS/AlaRS common domain"/>
    <property type="match status" value="1"/>
</dbReference>
<evidence type="ECO:0000256" key="13">
    <source>
        <dbReference type="ARBA" id="ARBA00022917"/>
    </source>
</evidence>
<evidence type="ECO:0000256" key="4">
    <source>
        <dbReference type="ARBA" id="ARBA00013168"/>
    </source>
</evidence>
<keyword evidence="11" id="KW-0067">ATP-binding</keyword>
<evidence type="ECO:0000313" key="18">
    <source>
        <dbReference type="Proteomes" id="UP000050326"/>
    </source>
</evidence>
<evidence type="ECO:0000256" key="15">
    <source>
        <dbReference type="ARBA" id="ARBA00032577"/>
    </source>
</evidence>
<dbReference type="GO" id="GO:0005737">
    <property type="term" value="C:cytoplasm"/>
    <property type="evidence" value="ECO:0007669"/>
    <property type="project" value="UniProtKB-SubCell"/>
</dbReference>
<dbReference type="STRING" id="36849.OXPF_01620"/>
<dbReference type="GO" id="GO:0006419">
    <property type="term" value="P:alanyl-tRNA aminoacylation"/>
    <property type="evidence" value="ECO:0007669"/>
    <property type="project" value="InterPro"/>
</dbReference>
<feature type="domain" description="Alanyl-transfer RNA synthetases family profile" evidence="16">
    <location>
        <begin position="1"/>
        <end position="235"/>
    </location>
</feature>
<dbReference type="InterPro" id="IPR003156">
    <property type="entry name" value="DHHA1_dom"/>
</dbReference>
<dbReference type="GO" id="GO:0004813">
    <property type="term" value="F:alanine-tRNA ligase activity"/>
    <property type="evidence" value="ECO:0007669"/>
    <property type="project" value="UniProtKB-EC"/>
</dbReference>
<dbReference type="InterPro" id="IPR018164">
    <property type="entry name" value="Ala-tRNA-synth_IIc_N"/>
</dbReference>
<dbReference type="Pfam" id="PF01411">
    <property type="entry name" value="tRNA-synt_2c"/>
    <property type="match status" value="1"/>
</dbReference>
<comment type="similarity">
    <text evidence="3">Belongs to the class-II aminoacyl-tRNA synthetase family.</text>
</comment>
<keyword evidence="9" id="KW-0547">Nucleotide-binding</keyword>
<dbReference type="GO" id="GO:0002161">
    <property type="term" value="F:aminoacyl-tRNA deacylase activity"/>
    <property type="evidence" value="ECO:0007669"/>
    <property type="project" value="UniProtKB-ARBA"/>
</dbReference>
<dbReference type="EC" id="6.1.1.7" evidence="4"/>
<dbReference type="EMBL" id="LKET01000012">
    <property type="protein sequence ID" value="KPU46243.1"/>
    <property type="molecule type" value="Genomic_DNA"/>
</dbReference>
<dbReference type="GO" id="GO:0000049">
    <property type="term" value="F:tRNA binding"/>
    <property type="evidence" value="ECO:0007669"/>
    <property type="project" value="UniProtKB-KW"/>
</dbReference>
<gene>
    <name evidence="17" type="primary">alaS_1</name>
    <name evidence="17" type="ORF">OXPF_01620</name>
</gene>
<dbReference type="Proteomes" id="UP000050326">
    <property type="component" value="Unassembled WGS sequence"/>
</dbReference>
<reference evidence="17 18" key="1">
    <citation type="submission" date="2015-09" db="EMBL/GenBank/DDBJ databases">
        <title>Genome sequence of Oxobacter pfennigii DSM 3222.</title>
        <authorList>
            <person name="Poehlein A."/>
            <person name="Bengelsdorf F.R."/>
            <person name="Schiel-Bengelsdorf B."/>
            <person name="Duerre P."/>
            <person name="Daniel R."/>
        </authorList>
    </citation>
    <scope>NUCLEOTIDE SEQUENCE [LARGE SCALE GENOMIC DNA]</scope>
    <source>
        <strain evidence="17 18">DSM 3222</strain>
    </source>
</reference>
<dbReference type="GO" id="GO:0005524">
    <property type="term" value="F:ATP binding"/>
    <property type="evidence" value="ECO:0007669"/>
    <property type="project" value="UniProtKB-KW"/>
</dbReference>
<dbReference type="PANTHER" id="PTHR43462">
    <property type="entry name" value="ALANYL-TRNA EDITING PROTEIN"/>
    <property type="match status" value="1"/>
</dbReference>
<dbReference type="PATRIC" id="fig|36849.3.peg.180"/>
<evidence type="ECO:0000256" key="10">
    <source>
        <dbReference type="ARBA" id="ARBA00022833"/>
    </source>
</evidence>
<evidence type="ECO:0000256" key="1">
    <source>
        <dbReference type="ARBA" id="ARBA00001947"/>
    </source>
</evidence>
<dbReference type="Gene3D" id="2.40.30.130">
    <property type="match status" value="1"/>
</dbReference>
<protein>
    <recommendedName>
        <fullName evidence="5">Alanine--tRNA ligase</fullName>
        <ecNumber evidence="4">6.1.1.7</ecNumber>
    </recommendedName>
    <alternativeName>
        <fullName evidence="15">Alanyl-tRNA synthetase</fullName>
    </alternativeName>
</protein>
<accession>A0A0P8WU66</accession>
<comment type="caution">
    <text evidence="17">The sequence shown here is derived from an EMBL/GenBank/DDBJ whole genome shotgun (WGS) entry which is preliminary data.</text>
</comment>
<dbReference type="Pfam" id="PF07973">
    <property type="entry name" value="tRNA_SAD"/>
    <property type="match status" value="1"/>
</dbReference>
<evidence type="ECO:0000256" key="14">
    <source>
        <dbReference type="ARBA" id="ARBA00023146"/>
    </source>
</evidence>
<dbReference type="SUPFAM" id="SSF50447">
    <property type="entry name" value="Translation proteins"/>
    <property type="match status" value="1"/>
</dbReference>
<evidence type="ECO:0000256" key="12">
    <source>
        <dbReference type="ARBA" id="ARBA00022884"/>
    </source>
</evidence>
<dbReference type="Pfam" id="PF02272">
    <property type="entry name" value="DHHA1"/>
    <property type="match status" value="1"/>
</dbReference>
<dbReference type="AlphaFoldDB" id="A0A0P8WU66"/>
<evidence type="ECO:0000256" key="6">
    <source>
        <dbReference type="ARBA" id="ARBA00022555"/>
    </source>
</evidence>
<dbReference type="Gene3D" id="3.30.980.10">
    <property type="entry name" value="Threonyl-trna Synthetase, Chain A, domain 2"/>
    <property type="match status" value="1"/>
</dbReference>
<dbReference type="InterPro" id="IPR009000">
    <property type="entry name" value="Transl_B-barrel_sf"/>
</dbReference>
<evidence type="ECO:0000313" key="17">
    <source>
        <dbReference type="EMBL" id="KPU46243.1"/>
    </source>
</evidence>
<evidence type="ECO:0000259" key="16">
    <source>
        <dbReference type="PROSITE" id="PS50860"/>
    </source>
</evidence>
<dbReference type="SMART" id="SM00863">
    <property type="entry name" value="tRNA_SAD"/>
    <property type="match status" value="1"/>
</dbReference>
<keyword evidence="18" id="KW-1185">Reference proteome</keyword>
<proteinExistence type="inferred from homology"/>
<comment type="cofactor">
    <cofactor evidence="1">
        <name>Zn(2+)</name>
        <dbReference type="ChEBI" id="CHEBI:29105"/>
    </cofactor>
</comment>
<keyword evidence="14" id="KW-0030">Aminoacyl-tRNA synthetase</keyword>
<dbReference type="InterPro" id="IPR018163">
    <property type="entry name" value="Thr/Ala-tRNA-synth_IIc_edit"/>
</dbReference>
<dbReference type="InterPro" id="IPR051335">
    <property type="entry name" value="Alanyl-tRNA_Editing_Enzymes"/>
</dbReference>